<evidence type="ECO:0000256" key="2">
    <source>
        <dbReference type="ARBA" id="ARBA00022900"/>
    </source>
</evidence>
<evidence type="ECO:0000256" key="4">
    <source>
        <dbReference type="SAM" id="SignalP"/>
    </source>
</evidence>
<dbReference type="EMBL" id="GG666542">
    <property type="protein sequence ID" value="EEN57471.1"/>
    <property type="molecule type" value="Genomic_DNA"/>
</dbReference>
<evidence type="ECO:0000256" key="1">
    <source>
        <dbReference type="ARBA" id="ARBA00022690"/>
    </source>
</evidence>
<accession>C3YQE1</accession>
<organism>
    <name type="scientific">Branchiostoma floridae</name>
    <name type="common">Florida lancelet</name>
    <name type="synonym">Amphioxus</name>
    <dbReference type="NCBI Taxonomy" id="7739"/>
    <lineage>
        <taxon>Eukaryota</taxon>
        <taxon>Metazoa</taxon>
        <taxon>Chordata</taxon>
        <taxon>Cephalochordata</taxon>
        <taxon>Leptocardii</taxon>
        <taxon>Amphioxiformes</taxon>
        <taxon>Branchiostomatidae</taxon>
        <taxon>Branchiostoma</taxon>
    </lineage>
</organism>
<dbReference type="InterPro" id="IPR002350">
    <property type="entry name" value="Kazal_dom"/>
</dbReference>
<proteinExistence type="predicted"/>
<dbReference type="InterPro" id="IPR036058">
    <property type="entry name" value="Kazal_dom_sf"/>
</dbReference>
<keyword evidence="4" id="KW-0732">Signal</keyword>
<dbReference type="SMART" id="SM00280">
    <property type="entry name" value="KAZAL"/>
    <property type="match status" value="4"/>
</dbReference>
<dbReference type="AlphaFoldDB" id="C3YQE1"/>
<dbReference type="eggNOG" id="KOG3649">
    <property type="taxonomic scope" value="Eukaryota"/>
</dbReference>
<feature type="domain" description="Kazal-like" evidence="5">
    <location>
        <begin position="22"/>
        <end position="83"/>
    </location>
</feature>
<feature type="domain" description="Kazal-like" evidence="5">
    <location>
        <begin position="214"/>
        <end position="271"/>
    </location>
</feature>
<dbReference type="SUPFAM" id="SSF100895">
    <property type="entry name" value="Kazal-type serine protease inhibitors"/>
    <property type="match status" value="4"/>
</dbReference>
<evidence type="ECO:0000256" key="3">
    <source>
        <dbReference type="ARBA" id="ARBA00023157"/>
    </source>
</evidence>
<evidence type="ECO:0000313" key="6">
    <source>
        <dbReference type="EMBL" id="EEN57471.1"/>
    </source>
</evidence>
<dbReference type="Gene3D" id="3.30.60.30">
    <property type="match status" value="4"/>
</dbReference>
<keyword evidence="1" id="KW-0646">Protease inhibitor</keyword>
<dbReference type="CDD" id="cd00104">
    <property type="entry name" value="KAZAL_FS"/>
    <property type="match status" value="4"/>
</dbReference>
<feature type="signal peptide" evidence="4">
    <location>
        <begin position="1"/>
        <end position="18"/>
    </location>
</feature>
<dbReference type="InterPro" id="IPR050653">
    <property type="entry name" value="Prot_Inhib_GrowthFact_Antg"/>
</dbReference>
<dbReference type="Pfam" id="PF07648">
    <property type="entry name" value="Kazal_2"/>
    <property type="match status" value="4"/>
</dbReference>
<dbReference type="FunFam" id="3.30.60.30:FF:000110">
    <property type="entry name" value="Uncharacterized protein"/>
    <property type="match status" value="3"/>
</dbReference>
<dbReference type="PROSITE" id="PS51465">
    <property type="entry name" value="KAZAL_2"/>
    <property type="match status" value="4"/>
</dbReference>
<feature type="chain" id="PRO_5002933786" description="Kazal-like domain-containing protein" evidence="4">
    <location>
        <begin position="19"/>
        <end position="271"/>
    </location>
</feature>
<dbReference type="FunFam" id="3.30.60.30:FF:000118">
    <property type="entry name" value="Uncharacterized protein"/>
    <property type="match status" value="1"/>
</dbReference>
<dbReference type="PANTHER" id="PTHR10913:SF45">
    <property type="entry name" value="FOLLISTATIN, ISOFORM A-RELATED"/>
    <property type="match status" value="1"/>
</dbReference>
<dbReference type="PANTHER" id="PTHR10913">
    <property type="entry name" value="FOLLISTATIN-RELATED"/>
    <property type="match status" value="1"/>
</dbReference>
<keyword evidence="3" id="KW-1015">Disulfide bond</keyword>
<feature type="domain" description="Kazal-like" evidence="5">
    <location>
        <begin position="84"/>
        <end position="145"/>
    </location>
</feature>
<feature type="domain" description="Kazal-like" evidence="5">
    <location>
        <begin position="146"/>
        <end position="207"/>
    </location>
</feature>
<gene>
    <name evidence="6" type="ORF">BRAFLDRAFT_130783</name>
</gene>
<name>C3YQE1_BRAFL</name>
<keyword evidence="2" id="KW-0722">Serine protease inhibitor</keyword>
<protein>
    <recommendedName>
        <fullName evidence="5">Kazal-like domain-containing protein</fullName>
    </recommendedName>
</protein>
<evidence type="ECO:0000259" key="5">
    <source>
        <dbReference type="PROSITE" id="PS51465"/>
    </source>
</evidence>
<sequence length="271" mass="29497">MAFLQYLIVAVLVAGSQANSLVDRQTGCQTFCPFMFMPVCGSDGQTYSNDCHLNVHACELAAQFSNEADYQPLTLAHQGMCSKKRQAGGCQTFCPFNFMPVCGSNGQTFSNECHLNVQACLQAEQFSNEADYEPLTLAHQGMCSKKRQVGGCQTFCPFNFMPVCGSNGQTFSNECHLNVQACLQAEQFSNEADYQPLTLAHQGMCSKKRQVGENNGAHNCPTFCTFQFDPVCGSDGQTYSNSCHLSSAACLSSYSNPDAKPITFVHQGMCS</sequence>
<dbReference type="InParanoid" id="C3YQE1"/>
<reference evidence="6" key="1">
    <citation type="journal article" date="2008" name="Nature">
        <title>The amphioxus genome and the evolution of the chordate karyotype.</title>
        <authorList>
            <consortium name="US DOE Joint Genome Institute (JGI-PGF)"/>
            <person name="Putnam N.H."/>
            <person name="Butts T."/>
            <person name="Ferrier D.E.K."/>
            <person name="Furlong R.F."/>
            <person name="Hellsten U."/>
            <person name="Kawashima T."/>
            <person name="Robinson-Rechavi M."/>
            <person name="Shoguchi E."/>
            <person name="Terry A."/>
            <person name="Yu J.-K."/>
            <person name="Benito-Gutierrez E.L."/>
            <person name="Dubchak I."/>
            <person name="Garcia-Fernandez J."/>
            <person name="Gibson-Brown J.J."/>
            <person name="Grigoriev I.V."/>
            <person name="Horton A.C."/>
            <person name="de Jong P.J."/>
            <person name="Jurka J."/>
            <person name="Kapitonov V.V."/>
            <person name="Kohara Y."/>
            <person name="Kuroki Y."/>
            <person name="Lindquist E."/>
            <person name="Lucas S."/>
            <person name="Osoegawa K."/>
            <person name="Pennacchio L.A."/>
            <person name="Salamov A.A."/>
            <person name="Satou Y."/>
            <person name="Sauka-Spengler T."/>
            <person name="Schmutz J."/>
            <person name="Shin-I T."/>
            <person name="Toyoda A."/>
            <person name="Bronner-Fraser M."/>
            <person name="Fujiyama A."/>
            <person name="Holland L.Z."/>
            <person name="Holland P.W.H."/>
            <person name="Satoh N."/>
            <person name="Rokhsar D.S."/>
        </authorList>
    </citation>
    <scope>NUCLEOTIDE SEQUENCE [LARGE SCALE GENOMIC DNA]</scope>
    <source>
        <strain evidence="6">S238N-H82</strain>
        <tissue evidence="6">Testes</tissue>
    </source>
</reference>